<dbReference type="OrthoDB" id="10393376at2759"/>
<dbReference type="RefSeq" id="XP_007778030.1">
    <property type="nucleotide sequence ID" value="XM_007779840.1"/>
</dbReference>
<accession>R7YLG2</accession>
<reference evidence="2" key="1">
    <citation type="submission" date="2012-06" db="EMBL/GenBank/DDBJ databases">
        <title>The genome sequence of Coniosporium apollinis CBS 100218.</title>
        <authorList>
            <consortium name="The Broad Institute Genome Sequencing Platform"/>
            <person name="Cuomo C."/>
            <person name="Gorbushina A."/>
            <person name="Noack S."/>
            <person name="Walker B."/>
            <person name="Young S.K."/>
            <person name="Zeng Q."/>
            <person name="Gargeya S."/>
            <person name="Fitzgerald M."/>
            <person name="Haas B."/>
            <person name="Abouelleil A."/>
            <person name="Alvarado L."/>
            <person name="Arachchi H.M."/>
            <person name="Berlin A.M."/>
            <person name="Chapman S.B."/>
            <person name="Goldberg J."/>
            <person name="Griggs A."/>
            <person name="Gujja S."/>
            <person name="Hansen M."/>
            <person name="Howarth C."/>
            <person name="Imamovic A."/>
            <person name="Larimer J."/>
            <person name="McCowan C."/>
            <person name="Montmayeur A."/>
            <person name="Murphy C."/>
            <person name="Neiman D."/>
            <person name="Pearson M."/>
            <person name="Priest M."/>
            <person name="Roberts A."/>
            <person name="Saif S."/>
            <person name="Shea T."/>
            <person name="Sisk P."/>
            <person name="Sykes S."/>
            <person name="Wortman J."/>
            <person name="Nusbaum C."/>
            <person name="Birren B."/>
        </authorList>
    </citation>
    <scope>NUCLEOTIDE SEQUENCE [LARGE SCALE GENOMIC DNA]</scope>
    <source>
        <strain evidence="2">CBS 100218</strain>
    </source>
</reference>
<dbReference type="Proteomes" id="UP000016924">
    <property type="component" value="Unassembled WGS sequence"/>
</dbReference>
<dbReference type="AlphaFoldDB" id="R7YLG2"/>
<dbReference type="EMBL" id="JH767560">
    <property type="protein sequence ID" value="EON62713.1"/>
    <property type="molecule type" value="Genomic_DNA"/>
</dbReference>
<proteinExistence type="predicted"/>
<evidence type="ECO:0000313" key="2">
    <source>
        <dbReference type="Proteomes" id="UP000016924"/>
    </source>
</evidence>
<protein>
    <submittedName>
        <fullName evidence="1">Uncharacterized protein</fullName>
    </submittedName>
</protein>
<dbReference type="HOGENOM" id="CLU_2170928_0_0_1"/>
<dbReference type="GeneID" id="19899248"/>
<name>R7YLG2_CONA1</name>
<sequence>MPDAQLLVKGPVSDDDIKFHNHQVSCLRESLRVMKSKLQSMKKDNDAWQKALKEECGDHVATKRELEMALFERDCYKRVAAEIMRPTPTGWNTEWDVSSPILQRHQGVPE</sequence>
<organism evidence="1 2">
    <name type="scientific">Coniosporium apollinis (strain CBS 100218)</name>
    <name type="common">Rock-inhabiting black yeast</name>
    <dbReference type="NCBI Taxonomy" id="1168221"/>
    <lineage>
        <taxon>Eukaryota</taxon>
        <taxon>Fungi</taxon>
        <taxon>Dikarya</taxon>
        <taxon>Ascomycota</taxon>
        <taxon>Pezizomycotina</taxon>
        <taxon>Dothideomycetes</taxon>
        <taxon>Dothideomycetes incertae sedis</taxon>
        <taxon>Coniosporium</taxon>
    </lineage>
</organism>
<gene>
    <name evidence="1" type="ORF">W97_01937</name>
</gene>
<evidence type="ECO:0000313" key="1">
    <source>
        <dbReference type="EMBL" id="EON62713.1"/>
    </source>
</evidence>
<keyword evidence="2" id="KW-1185">Reference proteome</keyword>